<evidence type="ECO:0000313" key="2">
    <source>
        <dbReference type="Proteomes" id="UP000015102"/>
    </source>
</evidence>
<accession>T1GUG6</accession>
<evidence type="ECO:0000313" key="1">
    <source>
        <dbReference type="EnsemblMetazoa" id="MESCA007379-PA"/>
    </source>
</evidence>
<protein>
    <submittedName>
        <fullName evidence="1">Uncharacterized protein</fullName>
    </submittedName>
</protein>
<sequence length="73" mass="8135">MAVIDFSYADDVVLITRSKFLNTFSELLQSALKVVSVWTETNGLGVNATKTELVLFTNRHRSLNSQTVPNTCE</sequence>
<dbReference type="EMBL" id="CAQQ02128037">
    <property type="status" value="NOT_ANNOTATED_CDS"/>
    <property type="molecule type" value="Genomic_DNA"/>
</dbReference>
<dbReference type="EnsemblMetazoa" id="MESCA007379-RA">
    <property type="protein sequence ID" value="MESCA007379-PA"/>
    <property type="gene ID" value="MESCA007379"/>
</dbReference>
<reference evidence="2" key="1">
    <citation type="submission" date="2013-02" db="EMBL/GenBank/DDBJ databases">
        <authorList>
            <person name="Hughes D."/>
        </authorList>
    </citation>
    <scope>NUCLEOTIDE SEQUENCE</scope>
    <source>
        <strain>Durham</strain>
        <strain evidence="2">NC isolate 2 -- Noor lab</strain>
    </source>
</reference>
<dbReference type="Proteomes" id="UP000015102">
    <property type="component" value="Unassembled WGS sequence"/>
</dbReference>
<dbReference type="AlphaFoldDB" id="T1GUG6"/>
<dbReference type="HOGENOM" id="CLU_2707624_0_0_1"/>
<name>T1GUG6_MEGSC</name>
<keyword evidence="2" id="KW-1185">Reference proteome</keyword>
<organism evidence="1 2">
    <name type="scientific">Megaselia scalaris</name>
    <name type="common">Humpbacked fly</name>
    <name type="synonym">Phora scalaris</name>
    <dbReference type="NCBI Taxonomy" id="36166"/>
    <lineage>
        <taxon>Eukaryota</taxon>
        <taxon>Metazoa</taxon>
        <taxon>Ecdysozoa</taxon>
        <taxon>Arthropoda</taxon>
        <taxon>Hexapoda</taxon>
        <taxon>Insecta</taxon>
        <taxon>Pterygota</taxon>
        <taxon>Neoptera</taxon>
        <taxon>Endopterygota</taxon>
        <taxon>Diptera</taxon>
        <taxon>Brachycera</taxon>
        <taxon>Muscomorpha</taxon>
        <taxon>Platypezoidea</taxon>
        <taxon>Phoridae</taxon>
        <taxon>Megaseliini</taxon>
        <taxon>Megaselia</taxon>
    </lineage>
</organism>
<proteinExistence type="predicted"/>
<reference evidence="1" key="2">
    <citation type="submission" date="2015-06" db="UniProtKB">
        <authorList>
            <consortium name="EnsemblMetazoa"/>
        </authorList>
    </citation>
    <scope>IDENTIFICATION</scope>
</reference>